<evidence type="ECO:0000313" key="2">
    <source>
        <dbReference type="Proteomes" id="UP000236527"/>
    </source>
</evidence>
<proteinExistence type="predicted"/>
<sequence length="209" mass="23942">MECKSSETTKLHNVVLGINLMLSNLEIIHEFVDKTIHNKDILLSNSALTAQTVYNTNQLTAKSQGVIATAQLNCALSEFLVQANSTHWESINQVLVEYSYLLKGEIDNRGFYQYKYCKVPKGYQMHCTKSVFLWRAWWRYRKNVLKGGIPLDLLIQNRDAWYPIRDLTISDGLLYIKTLGSEIAVHSEDLIIWLNKIGVDCHQNTGEFA</sequence>
<protein>
    <submittedName>
        <fullName evidence="1">Uncharacterized protein</fullName>
    </submittedName>
</protein>
<organism evidence="1 2">
    <name type="scientific">Nostoc cycadae WK-1</name>
    <dbReference type="NCBI Taxonomy" id="1861711"/>
    <lineage>
        <taxon>Bacteria</taxon>
        <taxon>Bacillati</taxon>
        <taxon>Cyanobacteriota</taxon>
        <taxon>Cyanophyceae</taxon>
        <taxon>Nostocales</taxon>
        <taxon>Nostocaceae</taxon>
        <taxon>Nostoc</taxon>
    </lineage>
</organism>
<accession>A0A2H6LHV9</accession>
<reference evidence="2" key="1">
    <citation type="journal article" date="2018" name="Genome Announc.">
        <title>Draft Genome Sequence of the Nitrogen-Fixing and Hormogonia-Inducing Cyanobacterium Nostoc cycadae Strain WK-1, Isolated from the Coralloid Roots of Cycas revoluta.</title>
        <authorList>
            <person name="Kanesaki Y."/>
            <person name="Hirose M."/>
            <person name="Hirose Y."/>
            <person name="Fujisawa T."/>
            <person name="Nakamura Y."/>
            <person name="Watanabe S."/>
            <person name="Matsunaga S."/>
            <person name="Uchida H."/>
            <person name="Murakami A."/>
        </authorList>
    </citation>
    <scope>NUCLEOTIDE SEQUENCE [LARGE SCALE GENOMIC DNA]</scope>
    <source>
        <strain evidence="2">WK-1</strain>
    </source>
</reference>
<dbReference type="EMBL" id="BDGE01000042">
    <property type="protein sequence ID" value="GBE92800.1"/>
    <property type="molecule type" value="Genomic_DNA"/>
</dbReference>
<name>A0A2H6LHV9_9NOSO</name>
<keyword evidence="2" id="KW-1185">Reference proteome</keyword>
<dbReference type="Proteomes" id="UP000236527">
    <property type="component" value="Unassembled WGS sequence"/>
</dbReference>
<evidence type="ECO:0000313" key="1">
    <source>
        <dbReference type="EMBL" id="GBE92800.1"/>
    </source>
</evidence>
<gene>
    <name evidence="1" type="ORF">NCWK1_2559</name>
</gene>
<dbReference type="AlphaFoldDB" id="A0A2H6LHV9"/>
<comment type="caution">
    <text evidence="1">The sequence shown here is derived from an EMBL/GenBank/DDBJ whole genome shotgun (WGS) entry which is preliminary data.</text>
</comment>